<dbReference type="PANTHER" id="PTHR35402:SF1">
    <property type="entry name" value="TYPE II SECRETION SYSTEM PROTEIN GSPF DOMAIN-CONTAINING PROTEIN"/>
    <property type="match status" value="1"/>
</dbReference>
<dbReference type="GO" id="GO:0005886">
    <property type="term" value="C:plasma membrane"/>
    <property type="evidence" value="ECO:0007669"/>
    <property type="project" value="UniProtKB-SubCell"/>
</dbReference>
<evidence type="ECO:0000259" key="7">
    <source>
        <dbReference type="Pfam" id="PF00482"/>
    </source>
</evidence>
<feature type="transmembrane region" description="Helical" evidence="6">
    <location>
        <begin position="323"/>
        <end position="348"/>
    </location>
</feature>
<evidence type="ECO:0000256" key="4">
    <source>
        <dbReference type="ARBA" id="ARBA00022989"/>
    </source>
</evidence>
<evidence type="ECO:0000256" key="6">
    <source>
        <dbReference type="SAM" id="Phobius"/>
    </source>
</evidence>
<comment type="caution">
    <text evidence="8">The sequence shown here is derived from an EMBL/GenBank/DDBJ whole genome shotgun (WGS) entry which is preliminary data.</text>
</comment>
<accession>A0A8T5GFE7</accession>
<evidence type="ECO:0000256" key="2">
    <source>
        <dbReference type="ARBA" id="ARBA00022475"/>
    </source>
</evidence>
<evidence type="ECO:0000256" key="1">
    <source>
        <dbReference type="ARBA" id="ARBA00004651"/>
    </source>
</evidence>
<proteinExistence type="predicted"/>
<gene>
    <name evidence="8" type="ORF">HON47_04115</name>
</gene>
<keyword evidence="4 6" id="KW-1133">Transmembrane helix</keyword>
<dbReference type="PANTHER" id="PTHR35402">
    <property type="entry name" value="INTEGRAL MEMBRANE PROTEIN-RELATED"/>
    <property type="match status" value="1"/>
</dbReference>
<dbReference type="EMBL" id="JABJNZ010000055">
    <property type="protein sequence ID" value="MBT4870733.1"/>
    <property type="molecule type" value="Genomic_DNA"/>
</dbReference>
<dbReference type="Proteomes" id="UP000722459">
    <property type="component" value="Unassembled WGS sequence"/>
</dbReference>
<keyword evidence="2" id="KW-1003">Cell membrane</keyword>
<keyword evidence="3 6" id="KW-0812">Transmembrane</keyword>
<feature type="transmembrane region" description="Helical" evidence="6">
    <location>
        <begin position="291"/>
        <end position="311"/>
    </location>
</feature>
<dbReference type="AlphaFoldDB" id="A0A8T5GFE7"/>
<dbReference type="Pfam" id="PF00482">
    <property type="entry name" value="T2SSF"/>
    <property type="match status" value="1"/>
</dbReference>
<comment type="subcellular location">
    <subcellularLocation>
        <location evidence="1">Cell membrane</location>
        <topology evidence="1">Multi-pass membrane protein</topology>
    </subcellularLocation>
</comment>
<dbReference type="InterPro" id="IPR056569">
    <property type="entry name" value="ArlJ-like"/>
</dbReference>
<evidence type="ECO:0000256" key="3">
    <source>
        <dbReference type="ARBA" id="ARBA00022692"/>
    </source>
</evidence>
<evidence type="ECO:0000313" key="8">
    <source>
        <dbReference type="EMBL" id="MBT4870733.1"/>
    </source>
</evidence>
<organism evidence="8 9">
    <name type="scientific">Candidatus Iainarchaeum sp</name>
    <dbReference type="NCBI Taxonomy" id="3101447"/>
    <lineage>
        <taxon>Archaea</taxon>
        <taxon>Candidatus Iainarchaeota</taxon>
        <taxon>Candidatus Iainarchaeia</taxon>
        <taxon>Candidatus Iainarchaeales</taxon>
        <taxon>Candidatus Iainarchaeaceae</taxon>
        <taxon>Candidatus Iainarchaeum</taxon>
    </lineage>
</organism>
<sequence length="349" mass="38219">MLTAISIFFSIFIPRNILENKVKKWLMYAGSKDDERIWAGTRLFLSILTAIMGFLIPYSVIPLYNVLTNSEIYFEPQLRLILMFVFAILGFFATFALFYLHILYVIDGRKKMVESILPDFLFLVGNNLRSGMTPFYAFRSAIRPEFGPLSEEINIATKKSLGIQSFSDALKGLATRIDSKILSDTTKFFAQALHSGGKLAQLIETSANDIKQTNVLKKELVSSTRMYVLFIVFVVVVASPMLLAVSVQFLAILGSIQLETAEISGVGDAEISGQVGLTGAAISITPEFMKLMGQIIIVVNGLLASVFMGVIGGGKIRDGLKFAPVICIIGVVLFEILLSGIGLLIGGFI</sequence>
<dbReference type="InterPro" id="IPR018076">
    <property type="entry name" value="T2SS_GspF_dom"/>
</dbReference>
<feature type="domain" description="Type II secretion system protein GspF" evidence="7">
    <location>
        <begin position="120"/>
        <end position="245"/>
    </location>
</feature>
<feature type="transmembrane region" description="Helical" evidence="6">
    <location>
        <begin position="227"/>
        <end position="251"/>
    </location>
</feature>
<protein>
    <recommendedName>
        <fullName evidence="7">Type II secretion system protein GspF domain-containing protein</fullName>
    </recommendedName>
</protein>
<feature type="transmembrane region" description="Helical" evidence="6">
    <location>
        <begin position="81"/>
        <end position="106"/>
    </location>
</feature>
<reference evidence="8" key="1">
    <citation type="journal article" date="2021" name="ISME J.">
        <title>Mercury methylation by metabolically versatile and cosmopolitan marine bacteria.</title>
        <authorList>
            <person name="Lin H."/>
            <person name="Ascher D.B."/>
            <person name="Myung Y."/>
            <person name="Lamborg C.H."/>
            <person name="Hallam S.J."/>
            <person name="Gionfriddo C.M."/>
            <person name="Holt K.E."/>
            <person name="Moreau J.W."/>
        </authorList>
    </citation>
    <scope>NUCLEOTIDE SEQUENCE</scope>
    <source>
        <strain evidence="8">SI075_bin30</strain>
    </source>
</reference>
<evidence type="ECO:0000256" key="5">
    <source>
        <dbReference type="ARBA" id="ARBA00023136"/>
    </source>
</evidence>
<name>A0A8T5GFE7_9ARCH</name>
<feature type="transmembrane region" description="Helical" evidence="6">
    <location>
        <begin position="43"/>
        <end position="61"/>
    </location>
</feature>
<keyword evidence="5 6" id="KW-0472">Membrane</keyword>
<evidence type="ECO:0000313" key="9">
    <source>
        <dbReference type="Proteomes" id="UP000722459"/>
    </source>
</evidence>